<dbReference type="SUPFAM" id="SSF54665">
    <property type="entry name" value="CO dehydrogenase molybdoprotein N-domain-like"/>
    <property type="match status" value="1"/>
</dbReference>
<keyword evidence="2" id="KW-0560">Oxidoreductase</keyword>
<protein>
    <submittedName>
        <fullName evidence="4">Carbon-monoxide dehydrogenase large subunit</fullName>
    </submittedName>
</protein>
<organism evidence="4 5">
    <name type="scientific">Xaviernesmea oryzae</name>
    <dbReference type="NCBI Taxonomy" id="464029"/>
    <lineage>
        <taxon>Bacteria</taxon>
        <taxon>Pseudomonadati</taxon>
        <taxon>Pseudomonadota</taxon>
        <taxon>Alphaproteobacteria</taxon>
        <taxon>Hyphomicrobiales</taxon>
        <taxon>Rhizobiaceae</taxon>
        <taxon>Rhizobium/Agrobacterium group</taxon>
        <taxon>Xaviernesmea</taxon>
    </lineage>
</organism>
<feature type="domain" description="Aldehyde oxidase/xanthine dehydrogenase a/b hammerhead" evidence="3">
    <location>
        <begin position="18"/>
        <end position="138"/>
    </location>
</feature>
<dbReference type="InterPro" id="IPR046867">
    <property type="entry name" value="AldOxase/xan_DH_MoCoBD2"/>
</dbReference>
<dbReference type="PANTHER" id="PTHR11908:SF132">
    <property type="entry name" value="ALDEHYDE OXIDASE 1-RELATED"/>
    <property type="match status" value="1"/>
</dbReference>
<evidence type="ECO:0000313" key="4">
    <source>
        <dbReference type="EMBL" id="SMF19142.1"/>
    </source>
</evidence>
<evidence type="ECO:0000313" key="5">
    <source>
        <dbReference type="Proteomes" id="UP000192903"/>
    </source>
</evidence>
<dbReference type="PANTHER" id="PTHR11908">
    <property type="entry name" value="XANTHINE DEHYDROGENASE"/>
    <property type="match status" value="1"/>
</dbReference>
<dbReference type="InterPro" id="IPR036856">
    <property type="entry name" value="Ald_Oxase/Xan_DH_a/b_sf"/>
</dbReference>
<dbReference type="SUPFAM" id="SSF56003">
    <property type="entry name" value="Molybdenum cofactor-binding domain"/>
    <property type="match status" value="1"/>
</dbReference>
<evidence type="ECO:0000256" key="2">
    <source>
        <dbReference type="ARBA" id="ARBA00023002"/>
    </source>
</evidence>
<evidence type="ECO:0000256" key="1">
    <source>
        <dbReference type="ARBA" id="ARBA00022505"/>
    </source>
</evidence>
<sequence>MLKIGQSQLRFEDDALITGRGRYMNDLAGKGEAAAVFVRSQTASGRIVSIDTSAANEMPGVIAIVTGTDLKAAGVQPIQPRGRHPGPDGGEMRVPVFYPLAVDAVRYVGDPVAVVVAETKEAAQAAAEAVMIEIEERPVVIDPLEAVSPDAPLVWDEFPDNHCFTFEKGDKAGVDAAIASAHTVVRQRLRISRVVAAPIETRGAIASYDPAPGLYRLELGTQAPHRISGDVAPVLGVSPDKVHVVASDCGGSFGMKNAGYPEYPALLFAAKQTGRTIRWTADRLEAFQSDAHARDMWADAALALDADGKFLAFDVHVHANLGAYLGPATVHPPVANIGGIAGVYRTPKIHAQVDGVFTNTQQTAPYRGAGRPEATYIIERMVDLAAYETGIDRAELRRRNLVPKEEMPWSSGFIFTYDSGDFPGVLDKALEMADWTGFEARRAEARTRGKLRGIGIANPIEIAGGPAAKPNPEFARMEISPEGKVRIHVGSMDSGQGHGTVFRQIVADRLGLDTQAMEIITGDTHEVPQGTGTFGSRTLAAAGGAIWTAADTIVEKLKDRAAERLEADKADIVFEAGEYRIAGTDRAVSFAEVVAGESGPVSAENFVGNEGATFPNGCHICEVEVDPETGHVELAAYSVVDDVGRMVNPLLVKGQITGGVAQGLGQALMESAIYDPHSGQLLSATFMDYAMPHAHDMPGVEIAGFPVPTSQNPLGVKGAGEAGTVGALSAVISAVSDALYPFGIRHIDMPATPERVWRRLQMQRTE</sequence>
<dbReference type="InterPro" id="IPR000674">
    <property type="entry name" value="Ald_Oxase/Xan_DH_a/b"/>
</dbReference>
<keyword evidence="1" id="KW-0500">Molybdenum</keyword>
<keyword evidence="5" id="KW-1185">Reference proteome</keyword>
<dbReference type="Proteomes" id="UP000192903">
    <property type="component" value="Unassembled WGS sequence"/>
</dbReference>
<dbReference type="Pfam" id="PF01315">
    <property type="entry name" value="Ald_Xan_dh_C"/>
    <property type="match status" value="1"/>
</dbReference>
<dbReference type="InterPro" id="IPR008274">
    <property type="entry name" value="AldOxase/xan_DH_MoCoBD1"/>
</dbReference>
<proteinExistence type="predicted"/>
<dbReference type="Gene3D" id="3.30.365.10">
    <property type="entry name" value="Aldehyde oxidase/xanthine dehydrogenase, molybdopterin binding domain"/>
    <property type="match status" value="4"/>
</dbReference>
<dbReference type="InterPro" id="IPR037165">
    <property type="entry name" value="AldOxase/xan_DH_Mopterin-bd_sf"/>
</dbReference>
<dbReference type="GO" id="GO:0016491">
    <property type="term" value="F:oxidoreductase activity"/>
    <property type="evidence" value="ECO:0007669"/>
    <property type="project" value="UniProtKB-KW"/>
</dbReference>
<accession>A0A1X7DPE3</accession>
<dbReference type="Pfam" id="PF02738">
    <property type="entry name" value="MoCoBD_1"/>
    <property type="match status" value="1"/>
</dbReference>
<dbReference type="Pfam" id="PF20256">
    <property type="entry name" value="MoCoBD_2"/>
    <property type="match status" value="1"/>
</dbReference>
<reference evidence="5" key="1">
    <citation type="submission" date="2017-04" db="EMBL/GenBank/DDBJ databases">
        <authorList>
            <person name="Varghese N."/>
            <person name="Submissions S."/>
        </authorList>
    </citation>
    <scope>NUCLEOTIDE SEQUENCE [LARGE SCALE GENOMIC DNA]</scope>
    <source>
        <strain evidence="5">B4P</strain>
    </source>
</reference>
<gene>
    <name evidence="4" type="ORF">SAMN02982989_5666</name>
</gene>
<dbReference type="EMBL" id="FXAF01000003">
    <property type="protein sequence ID" value="SMF19142.1"/>
    <property type="molecule type" value="Genomic_DNA"/>
</dbReference>
<dbReference type="SMART" id="SM01008">
    <property type="entry name" value="Ald_Xan_dh_C"/>
    <property type="match status" value="1"/>
</dbReference>
<dbReference type="GO" id="GO:0005506">
    <property type="term" value="F:iron ion binding"/>
    <property type="evidence" value="ECO:0007669"/>
    <property type="project" value="InterPro"/>
</dbReference>
<name>A0A1X7DPE3_9HYPH</name>
<dbReference type="AlphaFoldDB" id="A0A1X7DPE3"/>
<evidence type="ECO:0000259" key="3">
    <source>
        <dbReference type="SMART" id="SM01008"/>
    </source>
</evidence>
<dbReference type="Gene3D" id="3.90.1170.50">
    <property type="entry name" value="Aldehyde oxidase/xanthine dehydrogenase, a/b hammerhead"/>
    <property type="match status" value="1"/>
</dbReference>
<dbReference type="STRING" id="464029.SAMN02982989_5666"/>
<dbReference type="InterPro" id="IPR016208">
    <property type="entry name" value="Ald_Oxase/xanthine_DH-like"/>
</dbReference>
<dbReference type="RefSeq" id="WP_234810988.1">
    <property type="nucleotide sequence ID" value="NZ_FXAF01000003.1"/>
</dbReference>